<dbReference type="InterPro" id="IPR049557">
    <property type="entry name" value="Transketolase_CS"/>
</dbReference>
<dbReference type="InterPro" id="IPR020826">
    <property type="entry name" value="Transketolase_BS"/>
</dbReference>
<evidence type="ECO:0000256" key="7">
    <source>
        <dbReference type="ARBA" id="ARBA00022977"/>
    </source>
</evidence>
<evidence type="ECO:0000256" key="9">
    <source>
        <dbReference type="ARBA" id="ARBA00023229"/>
    </source>
</evidence>
<dbReference type="InterPro" id="IPR033248">
    <property type="entry name" value="Transketolase_C"/>
</dbReference>
<keyword evidence="9 10" id="KW-0414">Isoprene biosynthesis</keyword>
<dbReference type="GO" id="GO:0009228">
    <property type="term" value="P:thiamine biosynthetic process"/>
    <property type="evidence" value="ECO:0007669"/>
    <property type="project" value="UniProtKB-UniRule"/>
</dbReference>
<dbReference type="InterPro" id="IPR009014">
    <property type="entry name" value="Transketo_C/PFOR_II"/>
</dbReference>
<dbReference type="NCBIfam" id="NF003933">
    <property type="entry name" value="PRK05444.2-2"/>
    <property type="match status" value="1"/>
</dbReference>
<dbReference type="InterPro" id="IPR029061">
    <property type="entry name" value="THDP-binding"/>
</dbReference>
<organism evidence="12">
    <name type="scientific">Streptomyces platensis</name>
    <dbReference type="NCBI Taxonomy" id="58346"/>
    <lineage>
        <taxon>Bacteria</taxon>
        <taxon>Bacillati</taxon>
        <taxon>Actinomycetota</taxon>
        <taxon>Actinomycetes</taxon>
        <taxon>Kitasatosporales</taxon>
        <taxon>Streptomycetaceae</taxon>
        <taxon>Streptomyces</taxon>
    </lineage>
</organism>
<dbReference type="SUPFAM" id="SSF52518">
    <property type="entry name" value="Thiamin diphosphate-binding fold (THDP-binding)"/>
    <property type="match status" value="2"/>
</dbReference>
<dbReference type="FunFam" id="3.40.50.970:FF:000005">
    <property type="entry name" value="1-deoxy-D-xylulose-5-phosphate synthase"/>
    <property type="match status" value="1"/>
</dbReference>
<dbReference type="GO" id="GO:0030976">
    <property type="term" value="F:thiamine pyrophosphate binding"/>
    <property type="evidence" value="ECO:0007669"/>
    <property type="project" value="UniProtKB-UniRule"/>
</dbReference>
<dbReference type="EC" id="2.2.1.7" evidence="10"/>
<feature type="binding site" evidence="10">
    <location>
        <begin position="146"/>
        <end position="147"/>
    </location>
    <ligand>
        <name>thiamine diphosphate</name>
        <dbReference type="ChEBI" id="CHEBI:58937"/>
    </ligand>
</feature>
<dbReference type="SMART" id="SM00861">
    <property type="entry name" value="Transket_pyr"/>
    <property type="match status" value="1"/>
</dbReference>
<dbReference type="PANTHER" id="PTHR43322:SF5">
    <property type="entry name" value="1-DEOXY-D-XYLULOSE-5-PHOSPHATE SYNTHASE, CHLOROPLASTIC"/>
    <property type="match status" value="1"/>
</dbReference>
<evidence type="ECO:0000256" key="8">
    <source>
        <dbReference type="ARBA" id="ARBA00023052"/>
    </source>
</evidence>
<feature type="binding site" evidence="10">
    <location>
        <position position="145"/>
    </location>
    <ligand>
        <name>Mg(2+)</name>
        <dbReference type="ChEBI" id="CHEBI:18420"/>
    </ligand>
</feature>
<evidence type="ECO:0000256" key="2">
    <source>
        <dbReference type="ARBA" id="ARBA00011081"/>
    </source>
</evidence>
<protein>
    <recommendedName>
        <fullName evidence="10">1-deoxy-D-xylulose-5-phosphate synthase</fullName>
        <ecNumber evidence="10">2.2.1.7</ecNumber>
    </recommendedName>
    <alternativeName>
        <fullName evidence="10">1-deoxyxylulose-5-phosphate synthase</fullName>
        <shortName evidence="10">DXP synthase</shortName>
        <shortName evidence="10">DXPS</shortName>
    </alternativeName>
</protein>
<feature type="binding site" evidence="10">
    <location>
        <position position="72"/>
    </location>
    <ligand>
        <name>thiamine diphosphate</name>
        <dbReference type="ChEBI" id="CHEBI:58937"/>
    </ligand>
</feature>
<feature type="binding site" evidence="10">
    <location>
        <position position="175"/>
    </location>
    <ligand>
        <name>Mg(2+)</name>
        <dbReference type="ChEBI" id="CHEBI:18420"/>
    </ligand>
</feature>
<evidence type="ECO:0000313" key="12">
    <source>
        <dbReference type="EMBL" id="AIW55565.1"/>
    </source>
</evidence>
<dbReference type="Gene3D" id="3.40.50.920">
    <property type="match status" value="1"/>
</dbReference>
<keyword evidence="6 10" id="KW-0460">Magnesium</keyword>
<comment type="pathway">
    <text evidence="1 10">Metabolic intermediate biosynthesis; 1-deoxy-D-xylulose 5-phosphate biosynthesis; 1-deoxy-D-xylulose 5-phosphate from D-glyceraldehyde 3-phosphate and pyruvate: step 1/1.</text>
</comment>
<sequence length="587" mass="61522">MRLADLTGPADLLSLTDGQLDALAVDIRSFLVESVSKVGGHLGPNLGVVELTLALHRVFESPKDTLLFDTGHQAYVHKLLTGRMKAFSTLRQEGGLSGYPDRGESEHDVIENSHASTALSYADGIAKGFGLAGAAHRRVVAVVGDGALTGGMSWEALNNIGGAPDRPVIILLNDNGRSYAPTAGALATHLGELRAGRGGASLFENLGLAYLGPVDGHDRPAVEDALRRAAALDRPVVVHCVTRKGHGYAPAAEDPDDCWHAVGTFDPETGGKSASGGRSWTEVFGAEMTELGARRPDVVALTAAMLQPVGLAGFARRFPDRVFDVGIGEQHAAVSAAGLAHTGLHPVVAVYSTFLNRAFDQVLMDVALHRQPVTFVLDRAGITGPDGPSHHGIWDASWLSLVPGLRLAVPRDAEELRTLLREAVAVTDGPTVLRFPKAQAGPAVPALRREGAMDVLHEAPGARVLLVPTGPLADPCLQAAAALDALGIPSTVVDPRWSVPVPEGLPELAARHELVVTVEDNLSDGGLGARLLRQLSEAGAPVTVRTVGLPTEFLPHGSRTALLRRHGLTADGLVARVGGWLPQAAPR</sequence>
<dbReference type="CDD" id="cd02007">
    <property type="entry name" value="TPP_DXS"/>
    <property type="match status" value="1"/>
</dbReference>
<comment type="subunit">
    <text evidence="3 10">Homodimer.</text>
</comment>
<dbReference type="GO" id="GO:0005829">
    <property type="term" value="C:cytosol"/>
    <property type="evidence" value="ECO:0007669"/>
    <property type="project" value="TreeGrafter"/>
</dbReference>
<feature type="binding site" evidence="10">
    <location>
        <position position="248"/>
    </location>
    <ligand>
        <name>thiamine diphosphate</name>
        <dbReference type="ChEBI" id="CHEBI:58937"/>
    </ligand>
</feature>
<dbReference type="PANTHER" id="PTHR43322">
    <property type="entry name" value="1-D-DEOXYXYLULOSE 5-PHOSPHATE SYNTHASE-RELATED"/>
    <property type="match status" value="1"/>
</dbReference>
<dbReference type="UniPathway" id="UPA00064">
    <property type="reaction ID" value="UER00091"/>
</dbReference>
<accession>A0A0A0V046</accession>
<dbReference type="CDD" id="cd07033">
    <property type="entry name" value="TPP_PYR_DXS_TK_like"/>
    <property type="match status" value="1"/>
</dbReference>
<dbReference type="GO" id="GO:0000287">
    <property type="term" value="F:magnesium ion binding"/>
    <property type="evidence" value="ECO:0007669"/>
    <property type="project" value="UniProtKB-UniRule"/>
</dbReference>
<comment type="catalytic activity">
    <reaction evidence="10">
        <text>D-glyceraldehyde 3-phosphate + pyruvate + H(+) = 1-deoxy-D-xylulose 5-phosphate + CO2</text>
        <dbReference type="Rhea" id="RHEA:12605"/>
        <dbReference type="ChEBI" id="CHEBI:15361"/>
        <dbReference type="ChEBI" id="CHEBI:15378"/>
        <dbReference type="ChEBI" id="CHEBI:16526"/>
        <dbReference type="ChEBI" id="CHEBI:57792"/>
        <dbReference type="ChEBI" id="CHEBI:59776"/>
        <dbReference type="EC" id="2.2.1.7"/>
    </reaction>
</comment>
<comment type="function">
    <text evidence="10">Catalyzes the acyloin condensation reaction between C atoms 2 and 3 of pyruvate and glyceraldehyde 3-phosphate to yield 1-deoxy-D-xylulose-5-phosphate (DXP).</text>
</comment>
<dbReference type="Pfam" id="PF02780">
    <property type="entry name" value="Transketolase_C"/>
    <property type="match status" value="1"/>
</dbReference>
<evidence type="ECO:0000256" key="3">
    <source>
        <dbReference type="ARBA" id="ARBA00011738"/>
    </source>
</evidence>
<dbReference type="Gene3D" id="3.40.50.970">
    <property type="match status" value="2"/>
</dbReference>
<keyword evidence="7 10" id="KW-0784">Thiamine biosynthesis</keyword>
<feature type="binding site" evidence="10">
    <location>
        <position position="175"/>
    </location>
    <ligand>
        <name>thiamine diphosphate</name>
        <dbReference type="ChEBI" id="CHEBI:58937"/>
    </ligand>
</feature>
<keyword evidence="5 10" id="KW-0479">Metal-binding</keyword>
<dbReference type="InterPro" id="IPR005477">
    <property type="entry name" value="Dxylulose-5-P_synthase"/>
</dbReference>
<reference evidence="12" key="1">
    <citation type="journal article" date="2014" name="J. Nat. Prod.">
        <title>Strain prioritization for natural product discovery by a high-throughput real-time PCR method.</title>
        <authorList>
            <person name="Hindra"/>
            <person name="Huang T."/>
            <person name="Yang D."/>
            <person name="Rudolf J.D."/>
            <person name="Xie P."/>
            <person name="Xie G."/>
            <person name="Teng Q."/>
            <person name="Lohman J.R."/>
            <person name="Zhu X."/>
            <person name="Huang Y."/>
            <person name="Zhao L.X."/>
            <person name="Jiang Y."/>
            <person name="Duan Y."/>
            <person name="Shen B."/>
        </authorList>
    </citation>
    <scope>NUCLEOTIDE SEQUENCE</scope>
    <source>
        <strain evidence="12">CB00739</strain>
    </source>
</reference>
<comment type="cofactor">
    <cofactor evidence="10">
        <name>Mg(2+)</name>
        <dbReference type="ChEBI" id="CHEBI:18420"/>
    </cofactor>
    <text evidence="10">Binds 1 Mg(2+) ion per subunit.</text>
</comment>
<dbReference type="EMBL" id="KJ189771">
    <property type="protein sequence ID" value="AIW55565.1"/>
    <property type="molecule type" value="Genomic_DNA"/>
</dbReference>
<keyword evidence="8 10" id="KW-0786">Thiamine pyrophosphate</keyword>
<evidence type="ECO:0000256" key="4">
    <source>
        <dbReference type="ARBA" id="ARBA00022679"/>
    </source>
</evidence>
<dbReference type="Pfam" id="PF02779">
    <property type="entry name" value="Transket_pyr"/>
    <property type="match status" value="1"/>
</dbReference>
<comment type="cofactor">
    <cofactor evidence="10">
        <name>thiamine diphosphate</name>
        <dbReference type="ChEBI" id="CHEBI:58937"/>
    </cofactor>
    <text evidence="10">Binds 1 thiamine pyrophosphate per subunit.</text>
</comment>
<dbReference type="GO" id="GO:0008661">
    <property type="term" value="F:1-deoxy-D-xylulose-5-phosphate synthase activity"/>
    <property type="evidence" value="ECO:0007669"/>
    <property type="project" value="UniProtKB-UniRule"/>
</dbReference>
<dbReference type="SUPFAM" id="SSF52922">
    <property type="entry name" value="TK C-terminal domain-like"/>
    <property type="match status" value="1"/>
</dbReference>
<gene>
    <name evidence="10" type="primary">dxs</name>
</gene>
<comment type="similarity">
    <text evidence="2 10">Belongs to the transketolase family. DXPS subfamily.</text>
</comment>
<evidence type="ECO:0000256" key="5">
    <source>
        <dbReference type="ARBA" id="ARBA00022723"/>
    </source>
</evidence>
<dbReference type="PROSITE" id="PS00801">
    <property type="entry name" value="TRANSKETOLASE_1"/>
    <property type="match status" value="1"/>
</dbReference>
<evidence type="ECO:0000256" key="10">
    <source>
        <dbReference type="HAMAP-Rule" id="MF_00315"/>
    </source>
</evidence>
<dbReference type="Pfam" id="PF13292">
    <property type="entry name" value="DXP_synthase_N"/>
    <property type="match status" value="2"/>
</dbReference>
<reference evidence="12" key="2">
    <citation type="submission" date="2017-07" db="EMBL/GenBank/DDBJ databases">
        <authorList>
            <person name="Huang T."/>
            <person name="Rudolf J.D."/>
            <person name="Yang D."/>
            <person name="Xie G."/>
            <person name="Shen B."/>
        </authorList>
    </citation>
    <scope>NUCLEOTIDE SEQUENCE</scope>
    <source>
        <strain evidence="12">CB00739</strain>
    </source>
</reference>
<dbReference type="PROSITE" id="PS00802">
    <property type="entry name" value="TRANSKETOLASE_2"/>
    <property type="match status" value="1"/>
</dbReference>
<evidence type="ECO:0000256" key="6">
    <source>
        <dbReference type="ARBA" id="ARBA00022842"/>
    </source>
</evidence>
<evidence type="ECO:0000256" key="1">
    <source>
        <dbReference type="ARBA" id="ARBA00004980"/>
    </source>
</evidence>
<dbReference type="HAMAP" id="MF_00315">
    <property type="entry name" value="DXP_synth"/>
    <property type="match status" value="1"/>
</dbReference>
<dbReference type="GO" id="GO:0016114">
    <property type="term" value="P:terpenoid biosynthetic process"/>
    <property type="evidence" value="ECO:0007669"/>
    <property type="project" value="UniProtKB-UniRule"/>
</dbReference>
<dbReference type="GO" id="GO:0019288">
    <property type="term" value="P:isopentenyl diphosphate biosynthetic process, methylerythritol 4-phosphate pathway"/>
    <property type="evidence" value="ECO:0007669"/>
    <property type="project" value="TreeGrafter"/>
</dbReference>
<evidence type="ECO:0000259" key="11">
    <source>
        <dbReference type="SMART" id="SM00861"/>
    </source>
</evidence>
<dbReference type="FunFam" id="3.40.50.970:FF:000010">
    <property type="entry name" value="1-deoxy-D-xylulose-5-phosphate synthase"/>
    <property type="match status" value="1"/>
</dbReference>
<feature type="domain" description="Transketolase-like pyrimidine-binding" evidence="11">
    <location>
        <begin position="278"/>
        <end position="443"/>
    </location>
</feature>
<proteinExistence type="inferred from homology"/>
<dbReference type="AlphaFoldDB" id="A0A0A0V046"/>
<keyword evidence="4 10" id="KW-0808">Transferase</keyword>
<name>A0A0A0V046_STRPT</name>
<dbReference type="InterPro" id="IPR005475">
    <property type="entry name" value="Transketolase-like_Pyr-bd"/>
</dbReference>
<feature type="binding site" evidence="10">
    <location>
        <begin position="113"/>
        <end position="115"/>
    </location>
    <ligand>
        <name>thiamine diphosphate</name>
        <dbReference type="ChEBI" id="CHEBI:58937"/>
    </ligand>
</feature>
<feature type="binding site" evidence="10">
    <location>
        <position position="329"/>
    </location>
    <ligand>
        <name>thiamine diphosphate</name>
        <dbReference type="ChEBI" id="CHEBI:58937"/>
    </ligand>
</feature>